<sequence length="208" mass="24289">HSLTSMCKANHIRCAIFTSSDLFASIEVDLHSIEDIFERIIWVNLAKNQESLWVSFKNLGGMAGIEKKYELAKSWARTQKRMFDLFGSVFGLLVLSPFLALIAVLIKLDSSGPVFYRQTRVGKNGNNFQMLKYRTMYQDADQELDEYLKDSQELRQEWENYQKLKQDPRITRVGYFLRLYSIDELPQLWNVLKSEMSLVGPRPFVMEI</sequence>
<proteinExistence type="predicted"/>
<dbReference type="InterPro" id="IPR003362">
    <property type="entry name" value="Bact_transf"/>
</dbReference>
<dbReference type="Pfam" id="PF02397">
    <property type="entry name" value="Bac_transf"/>
    <property type="match status" value="1"/>
</dbReference>
<evidence type="ECO:0000256" key="8">
    <source>
        <dbReference type="SAM" id="Phobius"/>
    </source>
</evidence>
<comment type="subcellular location">
    <subcellularLocation>
        <location evidence="1">Cell membrane</location>
    </subcellularLocation>
</comment>
<organism evidence="10">
    <name type="scientific">marine sediment metagenome</name>
    <dbReference type="NCBI Taxonomy" id="412755"/>
    <lineage>
        <taxon>unclassified sequences</taxon>
        <taxon>metagenomes</taxon>
        <taxon>ecological metagenomes</taxon>
    </lineage>
</organism>
<accession>X1BL19</accession>
<reference evidence="10" key="1">
    <citation type="journal article" date="2014" name="Front. Microbiol.">
        <title>High frequency of phylogenetically diverse reductive dehalogenase-homologous genes in deep subseafloor sedimentary metagenomes.</title>
        <authorList>
            <person name="Kawai M."/>
            <person name="Futagami T."/>
            <person name="Toyoda A."/>
            <person name="Takaki Y."/>
            <person name="Nishi S."/>
            <person name="Hori S."/>
            <person name="Arai W."/>
            <person name="Tsubouchi T."/>
            <person name="Morono Y."/>
            <person name="Uchiyama I."/>
            <person name="Ito T."/>
            <person name="Fujiyama A."/>
            <person name="Inagaki F."/>
            <person name="Takami H."/>
        </authorList>
    </citation>
    <scope>NUCLEOTIDE SEQUENCE</scope>
    <source>
        <strain evidence="10">Expedition CK06-06</strain>
    </source>
</reference>
<dbReference type="EMBL" id="BART01011413">
    <property type="protein sequence ID" value="GAG84768.1"/>
    <property type="molecule type" value="Genomic_DNA"/>
</dbReference>
<keyword evidence="7" id="KW-0175">Coiled coil</keyword>
<evidence type="ECO:0000259" key="9">
    <source>
        <dbReference type="Pfam" id="PF02397"/>
    </source>
</evidence>
<evidence type="ECO:0000256" key="3">
    <source>
        <dbReference type="ARBA" id="ARBA00022679"/>
    </source>
</evidence>
<evidence type="ECO:0000256" key="6">
    <source>
        <dbReference type="ARBA" id="ARBA00023136"/>
    </source>
</evidence>
<evidence type="ECO:0000256" key="5">
    <source>
        <dbReference type="ARBA" id="ARBA00022989"/>
    </source>
</evidence>
<protein>
    <recommendedName>
        <fullName evidence="9">Bacterial sugar transferase domain-containing protein</fullName>
    </recommendedName>
</protein>
<dbReference type="AlphaFoldDB" id="X1BL19"/>
<evidence type="ECO:0000256" key="1">
    <source>
        <dbReference type="ARBA" id="ARBA00004236"/>
    </source>
</evidence>
<dbReference type="PANTHER" id="PTHR30576">
    <property type="entry name" value="COLANIC BIOSYNTHESIS UDP-GLUCOSE LIPID CARRIER TRANSFERASE"/>
    <property type="match status" value="1"/>
</dbReference>
<comment type="caution">
    <text evidence="10">The sequence shown here is derived from an EMBL/GenBank/DDBJ whole genome shotgun (WGS) entry which is preliminary data.</text>
</comment>
<keyword evidence="2" id="KW-1003">Cell membrane</keyword>
<keyword evidence="4 8" id="KW-0812">Transmembrane</keyword>
<keyword evidence="5 8" id="KW-1133">Transmembrane helix</keyword>
<keyword evidence="6 8" id="KW-0472">Membrane</keyword>
<dbReference type="GO" id="GO:0016780">
    <property type="term" value="F:phosphotransferase activity, for other substituted phosphate groups"/>
    <property type="evidence" value="ECO:0007669"/>
    <property type="project" value="TreeGrafter"/>
</dbReference>
<keyword evidence="3" id="KW-0808">Transferase</keyword>
<feature type="domain" description="Bacterial sugar transferase" evidence="9">
    <location>
        <begin position="80"/>
        <end position="207"/>
    </location>
</feature>
<feature type="non-terminal residue" evidence="10">
    <location>
        <position position="1"/>
    </location>
</feature>
<evidence type="ECO:0000256" key="7">
    <source>
        <dbReference type="SAM" id="Coils"/>
    </source>
</evidence>
<name>X1BL19_9ZZZZ</name>
<evidence type="ECO:0000256" key="2">
    <source>
        <dbReference type="ARBA" id="ARBA00022475"/>
    </source>
</evidence>
<feature type="coiled-coil region" evidence="7">
    <location>
        <begin position="137"/>
        <end position="164"/>
    </location>
</feature>
<dbReference type="PANTHER" id="PTHR30576:SF4">
    <property type="entry name" value="UNDECAPRENYL-PHOSPHATE GALACTOSE PHOSPHOTRANSFERASE"/>
    <property type="match status" value="1"/>
</dbReference>
<evidence type="ECO:0000313" key="10">
    <source>
        <dbReference type="EMBL" id="GAG84768.1"/>
    </source>
</evidence>
<dbReference type="GO" id="GO:0005886">
    <property type="term" value="C:plasma membrane"/>
    <property type="evidence" value="ECO:0007669"/>
    <property type="project" value="UniProtKB-SubCell"/>
</dbReference>
<evidence type="ECO:0000256" key="4">
    <source>
        <dbReference type="ARBA" id="ARBA00022692"/>
    </source>
</evidence>
<gene>
    <name evidence="10" type="ORF">S01H4_24328</name>
</gene>
<feature type="transmembrane region" description="Helical" evidence="8">
    <location>
        <begin position="83"/>
        <end position="106"/>
    </location>
</feature>